<dbReference type="InterPro" id="IPR051610">
    <property type="entry name" value="GPI/OXD"/>
</dbReference>
<evidence type="ECO:0000259" key="2">
    <source>
        <dbReference type="Pfam" id="PF07883"/>
    </source>
</evidence>
<dbReference type="EMBL" id="JBHUDO010000002">
    <property type="protein sequence ID" value="MFD1645889.1"/>
    <property type="molecule type" value="Genomic_DNA"/>
</dbReference>
<accession>A0ABD6DHW1</accession>
<sequence>MERVDIDDVEPAFMDGSDLDRRGLSKHLGTEDLAINYYAIEPGEALSGGMHAHFDQEEVFYVVEGEVTFQTPEEEFVVGEHEVVRFAPGDFQTSVNDGDEVAVVIALGAPKPSEDIRVPMECRECGESETLQFLMTEDGQYLRCPECDNQFEAPV</sequence>
<name>A0ABD6DHW1_9EURY</name>
<dbReference type="AlphaFoldDB" id="A0ABD6DHW1"/>
<dbReference type="GO" id="GO:0046872">
    <property type="term" value="F:metal ion binding"/>
    <property type="evidence" value="ECO:0007669"/>
    <property type="project" value="UniProtKB-KW"/>
</dbReference>
<protein>
    <submittedName>
        <fullName evidence="3">Cupin domain-containing protein</fullName>
    </submittedName>
</protein>
<feature type="domain" description="Cupin type-2" evidence="2">
    <location>
        <begin position="38"/>
        <end position="106"/>
    </location>
</feature>
<dbReference type="SUPFAM" id="SSF51182">
    <property type="entry name" value="RmlC-like cupins"/>
    <property type="match status" value="1"/>
</dbReference>
<dbReference type="Pfam" id="PF07883">
    <property type="entry name" value="Cupin_2"/>
    <property type="match status" value="1"/>
</dbReference>
<organism evidence="3 4">
    <name type="scientific">Haloarchaeobius litoreus</name>
    <dbReference type="NCBI Taxonomy" id="755306"/>
    <lineage>
        <taxon>Archaea</taxon>
        <taxon>Methanobacteriati</taxon>
        <taxon>Methanobacteriota</taxon>
        <taxon>Stenosarchaea group</taxon>
        <taxon>Halobacteria</taxon>
        <taxon>Halobacteriales</taxon>
        <taxon>Halorubellaceae</taxon>
        <taxon>Haloarchaeobius</taxon>
    </lineage>
</organism>
<evidence type="ECO:0000256" key="1">
    <source>
        <dbReference type="ARBA" id="ARBA00022723"/>
    </source>
</evidence>
<dbReference type="InterPro" id="IPR013096">
    <property type="entry name" value="Cupin_2"/>
</dbReference>
<dbReference type="Gene3D" id="2.60.120.10">
    <property type="entry name" value="Jelly Rolls"/>
    <property type="match status" value="1"/>
</dbReference>
<dbReference type="PANTHER" id="PTHR35848">
    <property type="entry name" value="OXALATE-BINDING PROTEIN"/>
    <property type="match status" value="1"/>
</dbReference>
<evidence type="ECO:0000313" key="4">
    <source>
        <dbReference type="Proteomes" id="UP001597034"/>
    </source>
</evidence>
<dbReference type="RefSeq" id="WP_256398588.1">
    <property type="nucleotide sequence ID" value="NZ_JANHJR010000001.1"/>
</dbReference>
<comment type="caution">
    <text evidence="3">The sequence shown here is derived from an EMBL/GenBank/DDBJ whole genome shotgun (WGS) entry which is preliminary data.</text>
</comment>
<dbReference type="InterPro" id="IPR011051">
    <property type="entry name" value="RmlC_Cupin_sf"/>
</dbReference>
<proteinExistence type="predicted"/>
<keyword evidence="1" id="KW-0479">Metal-binding</keyword>
<reference evidence="3 4" key="1">
    <citation type="journal article" date="2019" name="Int. J. Syst. Evol. Microbiol.">
        <title>The Global Catalogue of Microorganisms (GCM) 10K type strain sequencing project: providing services to taxonomists for standard genome sequencing and annotation.</title>
        <authorList>
            <consortium name="The Broad Institute Genomics Platform"/>
            <consortium name="The Broad Institute Genome Sequencing Center for Infectious Disease"/>
            <person name="Wu L."/>
            <person name="Ma J."/>
        </authorList>
    </citation>
    <scope>NUCLEOTIDE SEQUENCE [LARGE SCALE GENOMIC DNA]</scope>
    <source>
        <strain evidence="3 4">CGMCC 1.10390</strain>
    </source>
</reference>
<dbReference type="InterPro" id="IPR014710">
    <property type="entry name" value="RmlC-like_jellyroll"/>
</dbReference>
<keyword evidence="4" id="KW-1185">Reference proteome</keyword>
<dbReference type="PANTHER" id="PTHR35848:SF9">
    <property type="entry name" value="SLL1358 PROTEIN"/>
    <property type="match status" value="1"/>
</dbReference>
<evidence type="ECO:0000313" key="3">
    <source>
        <dbReference type="EMBL" id="MFD1645889.1"/>
    </source>
</evidence>
<dbReference type="Proteomes" id="UP001597034">
    <property type="component" value="Unassembled WGS sequence"/>
</dbReference>
<gene>
    <name evidence="3" type="ORF">ACFSBL_09355</name>
</gene>